<evidence type="ECO:0000313" key="5">
    <source>
        <dbReference type="EMBL" id="CAG2060679.1"/>
    </source>
</evidence>
<evidence type="ECO:0000313" key="6">
    <source>
        <dbReference type="Proteomes" id="UP001153148"/>
    </source>
</evidence>
<gene>
    <name evidence="5" type="ORF">TPAB3V08_LOCUS7635</name>
</gene>
<dbReference type="EMBL" id="CAJPIN010013139">
    <property type="protein sequence ID" value="CAG2060679.1"/>
    <property type="molecule type" value="Genomic_DNA"/>
</dbReference>
<dbReference type="Proteomes" id="UP001153148">
    <property type="component" value="Unassembled WGS sequence"/>
</dbReference>
<dbReference type="PANTHER" id="PTHR46198:SF4">
    <property type="entry name" value="PROTEIN-TYROSINE-PHOSPHATASE"/>
    <property type="match status" value="1"/>
</dbReference>
<evidence type="ECO:0000256" key="2">
    <source>
        <dbReference type="ARBA" id="ARBA00022801"/>
    </source>
</evidence>
<keyword evidence="3" id="KW-0904">Protein phosphatase</keyword>
<name>A0ABN7P5M4_TIMPD</name>
<dbReference type="InterPro" id="IPR029021">
    <property type="entry name" value="Prot-tyrosine_phosphatase-like"/>
</dbReference>
<keyword evidence="2" id="KW-0378">Hydrolase</keyword>
<sequence length="146" mass="16627">MNQLLEENNVDILGICCQMRYDRGGMIQTAEQYQFIHEALALFERSLPDQSAFLWINVGITLLGLRVSVTQPVNSQKNLSKAFVWGYLGRAGDPATSSPTTHTPIRSSTDLFILRVIRHDGHLLTRRHNCKHETLCHNRYGVYDDV</sequence>
<evidence type="ECO:0000256" key="1">
    <source>
        <dbReference type="ARBA" id="ARBA00013064"/>
    </source>
</evidence>
<keyword evidence="6" id="KW-1185">Reference proteome</keyword>
<dbReference type="InterPro" id="IPR008356">
    <property type="entry name" value="Tyr_Pase_KIM-con"/>
</dbReference>
<dbReference type="PANTHER" id="PTHR46198">
    <property type="entry name" value="PROTEIN-TYROSINE-PHOSPHATASE"/>
    <property type="match status" value="1"/>
</dbReference>
<protein>
    <recommendedName>
        <fullName evidence="1">protein-tyrosine-phosphatase</fullName>
        <ecNumber evidence="1">3.1.3.48</ecNumber>
    </recommendedName>
</protein>
<evidence type="ECO:0000256" key="3">
    <source>
        <dbReference type="ARBA" id="ARBA00022912"/>
    </source>
</evidence>
<dbReference type="InterPro" id="IPR000242">
    <property type="entry name" value="PTP_cat"/>
</dbReference>
<accession>A0ABN7P5M4</accession>
<dbReference type="Pfam" id="PF00102">
    <property type="entry name" value="Y_phosphatase"/>
    <property type="match status" value="1"/>
</dbReference>
<dbReference type="SUPFAM" id="SSF52799">
    <property type="entry name" value="(Phosphotyrosine protein) phosphatases II"/>
    <property type="match status" value="1"/>
</dbReference>
<proteinExistence type="predicted"/>
<reference evidence="5" key="1">
    <citation type="submission" date="2021-03" db="EMBL/GenBank/DDBJ databases">
        <authorList>
            <person name="Tran Van P."/>
        </authorList>
    </citation>
    <scope>NUCLEOTIDE SEQUENCE</scope>
</reference>
<comment type="caution">
    <text evidence="5">The sequence shown here is derived from an EMBL/GenBank/DDBJ whole genome shotgun (WGS) entry which is preliminary data.</text>
</comment>
<dbReference type="Gene3D" id="3.90.190.10">
    <property type="entry name" value="Protein tyrosine phosphatase superfamily"/>
    <property type="match status" value="1"/>
</dbReference>
<feature type="domain" description="Tyrosine-protein phosphatase" evidence="4">
    <location>
        <begin position="2"/>
        <end position="40"/>
    </location>
</feature>
<feature type="non-terminal residue" evidence="5">
    <location>
        <position position="146"/>
    </location>
</feature>
<dbReference type="EC" id="3.1.3.48" evidence="1"/>
<evidence type="ECO:0000259" key="4">
    <source>
        <dbReference type="Pfam" id="PF00102"/>
    </source>
</evidence>
<organism evidence="5 6">
    <name type="scientific">Timema podura</name>
    <name type="common">Walking stick</name>
    <dbReference type="NCBI Taxonomy" id="61482"/>
    <lineage>
        <taxon>Eukaryota</taxon>
        <taxon>Metazoa</taxon>
        <taxon>Ecdysozoa</taxon>
        <taxon>Arthropoda</taxon>
        <taxon>Hexapoda</taxon>
        <taxon>Insecta</taxon>
        <taxon>Pterygota</taxon>
        <taxon>Neoptera</taxon>
        <taxon>Polyneoptera</taxon>
        <taxon>Phasmatodea</taxon>
        <taxon>Timematodea</taxon>
        <taxon>Timematoidea</taxon>
        <taxon>Timematidae</taxon>
        <taxon>Timema</taxon>
    </lineage>
</organism>